<evidence type="ECO:0000313" key="7">
    <source>
        <dbReference type="Proteomes" id="UP000030040"/>
    </source>
</evidence>
<evidence type="ECO:0000256" key="4">
    <source>
        <dbReference type="ARBA" id="ARBA00022679"/>
    </source>
</evidence>
<dbReference type="InterPro" id="IPR045097">
    <property type="entry name" value="Thymidate_synth/dCMP_Mease"/>
</dbReference>
<dbReference type="GO" id="GO:0004799">
    <property type="term" value="F:thymidylate synthase activity"/>
    <property type="evidence" value="ECO:0007669"/>
    <property type="project" value="UniProtKB-EC"/>
</dbReference>
<dbReference type="PRINTS" id="PR00108">
    <property type="entry name" value="THYMDSNTHASE"/>
</dbReference>
<gene>
    <name evidence="6" type="ORF">RG2014_045</name>
</gene>
<dbReference type="NCBIfam" id="TIGR03284">
    <property type="entry name" value="thym_sym"/>
    <property type="match status" value="1"/>
</dbReference>
<dbReference type="SUPFAM" id="SSF55831">
    <property type="entry name" value="Thymidylate synthase/dCMP hydroxymethylase"/>
    <property type="match status" value="1"/>
</dbReference>
<keyword evidence="4" id="KW-0808">Transferase</keyword>
<reference evidence="7" key="1">
    <citation type="submission" date="2014-10" db="EMBL/GenBank/DDBJ databases">
        <title>Draft genome sequence of lytic bacteriophage specific to a multidrug resistant bacterium Delftia tsuruhatensis ARB-1.</title>
        <authorList>
            <person name="Bhattacharjee A.S."/>
            <person name="Motlagh A.M."/>
            <person name="Goel R."/>
        </authorList>
    </citation>
    <scope>NUCLEOTIDE SEQUENCE [LARGE SCALE GENOMIC DNA]</scope>
</reference>
<evidence type="ECO:0000313" key="6">
    <source>
        <dbReference type="EMBL" id="AQZ27137.1"/>
    </source>
</evidence>
<dbReference type="InterPro" id="IPR023451">
    <property type="entry name" value="Thymidate_synth/dCMP_Mease_dom"/>
</dbReference>
<keyword evidence="3" id="KW-0489">Methyltransferase</keyword>
<dbReference type="CDD" id="cd00351">
    <property type="entry name" value="TS_Pyrimidine_HMase"/>
    <property type="match status" value="1"/>
</dbReference>
<keyword evidence="7" id="KW-1185">Reference proteome</keyword>
<name>A0A1U9XRD2_9CAUD</name>
<feature type="domain" description="Thymidylate synthase/dCMP hydroxymethylase" evidence="5">
    <location>
        <begin position="15"/>
        <end position="317"/>
    </location>
</feature>
<dbReference type="GeneID" id="31355492"/>
<dbReference type="KEGG" id="vg:31355492"/>
<dbReference type="EC" id="2.1.1.45" evidence="2"/>
<evidence type="ECO:0000256" key="3">
    <source>
        <dbReference type="ARBA" id="ARBA00022603"/>
    </source>
</evidence>
<organism evidence="6 7">
    <name type="scientific">Delftia phage RG-2014</name>
    <dbReference type="NCBI Taxonomy" id="1563661"/>
    <lineage>
        <taxon>Viruses</taxon>
        <taxon>Duplodnaviria</taxon>
        <taxon>Heunggongvirae</taxon>
        <taxon>Uroviricota</taxon>
        <taxon>Caudoviricetes</taxon>
        <taxon>Schitoviridae</taxon>
        <taxon>Dendoorenvirus</taxon>
        <taxon>Dendoorenvirus RG2014</taxon>
    </lineage>
</organism>
<accession>A0A1U9XRD2</accession>
<comment type="similarity">
    <text evidence="1">Belongs to the thymidylate synthase family.</text>
</comment>
<dbReference type="Gene3D" id="3.30.572.10">
    <property type="entry name" value="Thymidylate synthase/dCMP hydroxymethylase domain"/>
    <property type="match status" value="1"/>
</dbReference>
<dbReference type="GO" id="GO:0006231">
    <property type="term" value="P:dTMP biosynthetic process"/>
    <property type="evidence" value="ECO:0007669"/>
    <property type="project" value="InterPro"/>
</dbReference>
<protein>
    <recommendedName>
        <fullName evidence="2">thymidylate synthase</fullName>
        <ecNumber evidence="2">2.1.1.45</ecNumber>
    </recommendedName>
</protein>
<dbReference type="Proteomes" id="UP000030040">
    <property type="component" value="Segment"/>
</dbReference>
<evidence type="ECO:0000256" key="2">
    <source>
        <dbReference type="ARBA" id="ARBA00011947"/>
    </source>
</evidence>
<dbReference type="GO" id="GO:0032259">
    <property type="term" value="P:methylation"/>
    <property type="evidence" value="ECO:0007669"/>
    <property type="project" value="UniProtKB-KW"/>
</dbReference>
<dbReference type="InterPro" id="IPR000398">
    <property type="entry name" value="Thymidylate_synthase"/>
</dbReference>
<dbReference type="Pfam" id="PF00303">
    <property type="entry name" value="Thymidylat_synt"/>
    <property type="match status" value="1"/>
</dbReference>
<sequence length="317" mass="35866">MTMSNSETAHNNMKPYMDLLHQIYYQGEGKSDRTGTGTKSVFGAQMEFDLREGFPLLQKKTTPFTTIFTELSWMMQGLTNVNWLQQKGCHIWDEWAGPDGGLGPIYGAQWRSIQGPDGKNIDQLAKAQELLLNDPDSRRIIVNAWNVAELDQMALTPCHAMFQFWTRKLTLTERINLAPIPEYQRNVWFSGLASDTLHEKLALLSVPERALSCKLYQRSADMFLGVPFNIASYALLTHLMAATVGMQAEKFIWSGGDCHLYSNHMDQAKQLMDRPTVIGNPHLFVIRAREFVADYKREDFELIGYKPAGVISAPVAV</sequence>
<dbReference type="RefSeq" id="YP_009351922.1">
    <property type="nucleotide sequence ID" value="NC_027348.2"/>
</dbReference>
<dbReference type="EMBL" id="KM879221">
    <property type="protein sequence ID" value="AQZ27137.1"/>
    <property type="molecule type" value="Genomic_DNA"/>
</dbReference>
<dbReference type="InterPro" id="IPR036926">
    <property type="entry name" value="Thymidate_synth/dCMP_Mease_sf"/>
</dbReference>
<evidence type="ECO:0000256" key="1">
    <source>
        <dbReference type="ARBA" id="ARBA00009972"/>
    </source>
</evidence>
<dbReference type="HAMAP" id="MF_00008">
    <property type="entry name" value="Thymidy_synth_bact"/>
    <property type="match status" value="1"/>
</dbReference>
<evidence type="ECO:0000259" key="5">
    <source>
        <dbReference type="Pfam" id="PF00303"/>
    </source>
</evidence>
<dbReference type="PANTHER" id="PTHR11548">
    <property type="entry name" value="THYMIDYLATE SYNTHASE 1"/>
    <property type="match status" value="1"/>
</dbReference>
<dbReference type="OrthoDB" id="13491at10239"/>
<proteinExistence type="inferred from homology"/>
<dbReference type="PANTHER" id="PTHR11548:SF1">
    <property type="entry name" value="THYMIDYLATE SYNTHASE 1"/>
    <property type="match status" value="1"/>
</dbReference>